<dbReference type="EMBL" id="MQAD01000005">
    <property type="protein sequence ID" value="OOE05023.1"/>
    <property type="molecule type" value="Genomic_DNA"/>
</dbReference>
<keyword evidence="4" id="KW-1185">Reference proteome</keyword>
<dbReference type="SMART" id="SM00060">
    <property type="entry name" value="FN3"/>
    <property type="match status" value="3"/>
</dbReference>
<dbReference type="PANTHER" id="PTHR46957:SF3">
    <property type="entry name" value="CYTOKINE RECEPTOR"/>
    <property type="match status" value="1"/>
</dbReference>
<accession>A0A1V3FTI7</accession>
<reference evidence="4" key="1">
    <citation type="submission" date="2016-11" db="EMBL/GenBank/DDBJ databases">
        <title>Draft genome sequence of Anoxybacillus sp. strain 103 isolated from the Qarvajar hot spring in Nagorno-Karabach.</title>
        <authorList>
            <person name="Hovhannisyan P."/>
            <person name="Panosyan H."/>
            <person name="Birkeland N.-K."/>
        </authorList>
    </citation>
    <scope>NUCLEOTIDE SEQUENCE [LARGE SCALE GENOMIC DNA]</scope>
    <source>
        <strain evidence="4">103</strain>
    </source>
</reference>
<dbReference type="CDD" id="cd00063">
    <property type="entry name" value="FN3"/>
    <property type="match status" value="2"/>
</dbReference>
<dbReference type="InterPro" id="IPR003961">
    <property type="entry name" value="FN3_dom"/>
</dbReference>
<feature type="transmembrane region" description="Helical" evidence="1">
    <location>
        <begin position="545"/>
        <end position="565"/>
    </location>
</feature>
<keyword evidence="1" id="KW-1133">Transmembrane helix</keyword>
<protein>
    <recommendedName>
        <fullName evidence="2">Fibronectin type-III domain-containing protein</fullName>
    </recommendedName>
</protein>
<evidence type="ECO:0000256" key="1">
    <source>
        <dbReference type="SAM" id="Phobius"/>
    </source>
</evidence>
<keyword evidence="1" id="KW-0812">Transmembrane</keyword>
<keyword evidence="1" id="KW-0472">Membrane</keyword>
<comment type="caution">
    <text evidence="3">The sequence shown here is derived from an EMBL/GenBank/DDBJ whole genome shotgun (WGS) entry which is preliminary data.</text>
</comment>
<dbReference type="PANTHER" id="PTHR46957">
    <property type="entry name" value="CYTOKINE RECEPTOR"/>
    <property type="match status" value="1"/>
</dbReference>
<dbReference type="GO" id="GO:0016020">
    <property type="term" value="C:membrane"/>
    <property type="evidence" value="ECO:0007669"/>
    <property type="project" value="UniProtKB-SubCell"/>
</dbReference>
<name>A0A1V3FTI7_9BACL</name>
<dbReference type="AlphaFoldDB" id="A0A1V3FTI7"/>
<dbReference type="InterPro" id="IPR013783">
    <property type="entry name" value="Ig-like_fold"/>
</dbReference>
<dbReference type="InterPro" id="IPR036116">
    <property type="entry name" value="FN3_sf"/>
</dbReference>
<feature type="domain" description="Fibronectin type-III" evidence="2">
    <location>
        <begin position="158"/>
        <end position="246"/>
    </location>
</feature>
<organism evidence="3 4">
    <name type="scientific">Anoxybacillus kestanbolensis</name>
    <dbReference type="NCBI Taxonomy" id="227476"/>
    <lineage>
        <taxon>Bacteria</taxon>
        <taxon>Bacillati</taxon>
        <taxon>Bacillota</taxon>
        <taxon>Bacilli</taxon>
        <taxon>Bacillales</taxon>
        <taxon>Anoxybacillaceae</taxon>
        <taxon>Anoxybacillus</taxon>
    </lineage>
</organism>
<sequence>MKRILPFIAFIVSFIFLFTPFSRDVFAFNGGLLNNKTIYFGAYVGHKYSRISTVTDNELSTYQDIFEFNNYNTIWHQFSIPTKIGSFYLKSSTRLNLVLYSSNMTKLYERTHVSSDDIQFLDSLVDNVSYVALINTGTGGGRVYEFDVFSNALVDTMPPSNVNSLVASSIKSTSFSVDWSNPSDTDFDGTKIYLNNILVTTLDKTKTSYTFNGLNPNTTYTVKVTSFDTSQNESSGVTLTVKTLPPPDVTNLELFPSTYSILAQWINPTDSGFIGNDIYLDGNFITSLDKDATSYNFTNLNPNTSYAVKVVSKFIDGYSSTGQTATAKTTIPVEDVADLQADAKYDRVKLSWTPPNSEFFSHVKIYRKNVEQQSFWDQLFGTTSVSAETPSDGYTPMFETNGTYWTDLTVTPETTYSYKVTSVNIEGDESQGVTVETTTPSEPVPVLSGVATTQNENGDYVVTWASPTKGIVKVLIAGKEYAQVDAATKQIVIKKEDMKTDFFGAYAATLIPIGEYGTKGQAVTVPSLGEKIDFPLSFQDFMETVVSILAWVAPFIVLSLVFIFWRPIFNFIKKAISERRVKQ</sequence>
<dbReference type="SUPFAM" id="SSF49265">
    <property type="entry name" value="Fibronectin type III"/>
    <property type="match status" value="2"/>
</dbReference>
<proteinExistence type="predicted"/>
<dbReference type="RefSeq" id="WP_077428869.1">
    <property type="nucleotide sequence ID" value="NZ_MQAD01000005.1"/>
</dbReference>
<dbReference type="Gene3D" id="2.60.40.10">
    <property type="entry name" value="Immunoglobulins"/>
    <property type="match status" value="3"/>
</dbReference>
<dbReference type="InterPro" id="IPR050713">
    <property type="entry name" value="RTP_Phos/Ushers"/>
</dbReference>
<evidence type="ECO:0000259" key="2">
    <source>
        <dbReference type="PROSITE" id="PS50853"/>
    </source>
</evidence>
<dbReference type="Pfam" id="PF00041">
    <property type="entry name" value="fn3"/>
    <property type="match status" value="1"/>
</dbReference>
<gene>
    <name evidence="3" type="ORF">BO219_06460</name>
</gene>
<dbReference type="PROSITE" id="PS50853">
    <property type="entry name" value="FN3"/>
    <property type="match status" value="1"/>
</dbReference>
<evidence type="ECO:0000313" key="3">
    <source>
        <dbReference type="EMBL" id="OOE05023.1"/>
    </source>
</evidence>
<dbReference type="Proteomes" id="UP000188458">
    <property type="component" value="Unassembled WGS sequence"/>
</dbReference>
<evidence type="ECO:0000313" key="4">
    <source>
        <dbReference type="Proteomes" id="UP000188458"/>
    </source>
</evidence>